<reference evidence="2" key="2">
    <citation type="journal article" date="2023" name="Science">
        <title>Genomic signatures of disease resistance in endangered staghorn corals.</title>
        <authorList>
            <person name="Vollmer S.V."/>
            <person name="Selwyn J.D."/>
            <person name="Despard B.A."/>
            <person name="Roesel C.L."/>
        </authorList>
    </citation>
    <scope>NUCLEOTIDE SEQUENCE</scope>
    <source>
        <strain evidence="2">K2</strain>
    </source>
</reference>
<protein>
    <submittedName>
        <fullName evidence="2">Uncharacterized protein</fullName>
    </submittedName>
</protein>
<organism evidence="2 3">
    <name type="scientific">Acropora cervicornis</name>
    <name type="common">Staghorn coral</name>
    <dbReference type="NCBI Taxonomy" id="6130"/>
    <lineage>
        <taxon>Eukaryota</taxon>
        <taxon>Metazoa</taxon>
        <taxon>Cnidaria</taxon>
        <taxon>Anthozoa</taxon>
        <taxon>Hexacorallia</taxon>
        <taxon>Scleractinia</taxon>
        <taxon>Astrocoeniina</taxon>
        <taxon>Acroporidae</taxon>
        <taxon>Acropora</taxon>
    </lineage>
</organism>
<dbReference type="Proteomes" id="UP001249851">
    <property type="component" value="Unassembled WGS sequence"/>
</dbReference>
<sequence>MKTASPSQMGNPRTLAPHEIAPPSDRGHFVLLILPSKTVILPYASPPLKPISQVTLQVSKGNFACSLTFQVINTDQPALLSTEASKALKVLTPQ</sequence>
<name>A0AAD9UWD8_ACRCE</name>
<proteinExistence type="predicted"/>
<comment type="caution">
    <text evidence="2">The sequence shown here is derived from an EMBL/GenBank/DDBJ whole genome shotgun (WGS) entry which is preliminary data.</text>
</comment>
<feature type="region of interest" description="Disordered" evidence="1">
    <location>
        <begin position="1"/>
        <end position="22"/>
    </location>
</feature>
<dbReference type="AlphaFoldDB" id="A0AAD9UWD8"/>
<feature type="compositionally biased region" description="Polar residues" evidence="1">
    <location>
        <begin position="1"/>
        <end position="11"/>
    </location>
</feature>
<keyword evidence="3" id="KW-1185">Reference proteome</keyword>
<evidence type="ECO:0000256" key="1">
    <source>
        <dbReference type="SAM" id="MobiDB-lite"/>
    </source>
</evidence>
<accession>A0AAD9UWD8</accession>
<dbReference type="EMBL" id="JARQWQ010000087">
    <property type="protein sequence ID" value="KAK2552421.1"/>
    <property type="molecule type" value="Genomic_DNA"/>
</dbReference>
<feature type="non-terminal residue" evidence="2">
    <location>
        <position position="94"/>
    </location>
</feature>
<gene>
    <name evidence="2" type="ORF">P5673_026506</name>
</gene>
<evidence type="ECO:0000313" key="3">
    <source>
        <dbReference type="Proteomes" id="UP001249851"/>
    </source>
</evidence>
<reference evidence="2" key="1">
    <citation type="journal article" date="2023" name="G3 (Bethesda)">
        <title>Whole genome assembly and annotation of the endangered Caribbean coral Acropora cervicornis.</title>
        <authorList>
            <person name="Selwyn J.D."/>
            <person name="Vollmer S.V."/>
        </authorList>
    </citation>
    <scope>NUCLEOTIDE SEQUENCE</scope>
    <source>
        <strain evidence="2">K2</strain>
    </source>
</reference>
<evidence type="ECO:0000313" key="2">
    <source>
        <dbReference type="EMBL" id="KAK2552421.1"/>
    </source>
</evidence>